<dbReference type="Proteomes" id="UP000009138">
    <property type="component" value="Unassembled WGS sequence"/>
</dbReference>
<gene>
    <name evidence="1" type="ORF">RO3G_10512</name>
</gene>
<keyword evidence="2" id="KW-1185">Reference proteome</keyword>
<organism evidence="1 2">
    <name type="scientific">Rhizopus delemar (strain RA 99-880 / ATCC MYA-4621 / FGSC 9543 / NRRL 43880)</name>
    <name type="common">Mucormycosis agent</name>
    <name type="synonym">Rhizopus arrhizus var. delemar</name>
    <dbReference type="NCBI Taxonomy" id="246409"/>
    <lineage>
        <taxon>Eukaryota</taxon>
        <taxon>Fungi</taxon>
        <taxon>Fungi incertae sedis</taxon>
        <taxon>Mucoromycota</taxon>
        <taxon>Mucoromycotina</taxon>
        <taxon>Mucoromycetes</taxon>
        <taxon>Mucorales</taxon>
        <taxon>Mucorineae</taxon>
        <taxon>Rhizopodaceae</taxon>
        <taxon>Rhizopus</taxon>
    </lineage>
</organism>
<dbReference type="STRING" id="246409.I1CBH2"/>
<accession>I1CBH2</accession>
<dbReference type="Gene3D" id="3.30.420.40">
    <property type="match status" value="1"/>
</dbReference>
<dbReference type="InterPro" id="IPR043129">
    <property type="entry name" value="ATPase_NBD"/>
</dbReference>
<dbReference type="AlphaFoldDB" id="I1CBH2"/>
<dbReference type="RefSeq" id="XP_067521198.1">
    <property type="nucleotide sequence ID" value="XM_067665097.1"/>
</dbReference>
<dbReference type="EMBL" id="CH476739">
    <property type="protein sequence ID" value="EIE85802.1"/>
    <property type="molecule type" value="Genomic_DNA"/>
</dbReference>
<protein>
    <submittedName>
        <fullName evidence="1">Uncharacterized protein</fullName>
    </submittedName>
</protein>
<dbReference type="eggNOG" id="KOG0101">
    <property type="taxonomic scope" value="Eukaryota"/>
</dbReference>
<dbReference type="OrthoDB" id="2963168at2759"/>
<dbReference type="PANTHER" id="PTHR14187">
    <property type="entry name" value="ALPHA KINASE/ELONGATION FACTOR 2 KINASE"/>
    <property type="match status" value="1"/>
</dbReference>
<dbReference type="PANTHER" id="PTHR14187:SF5">
    <property type="entry name" value="HEAT SHOCK 70 KDA PROTEIN 12A"/>
    <property type="match status" value="1"/>
</dbReference>
<reference evidence="1 2" key="1">
    <citation type="journal article" date="2009" name="PLoS Genet.">
        <title>Genomic analysis of the basal lineage fungus Rhizopus oryzae reveals a whole-genome duplication.</title>
        <authorList>
            <person name="Ma L.-J."/>
            <person name="Ibrahim A.S."/>
            <person name="Skory C."/>
            <person name="Grabherr M.G."/>
            <person name="Burger G."/>
            <person name="Butler M."/>
            <person name="Elias M."/>
            <person name="Idnurm A."/>
            <person name="Lang B.F."/>
            <person name="Sone T."/>
            <person name="Abe A."/>
            <person name="Calvo S.E."/>
            <person name="Corrochano L.M."/>
            <person name="Engels R."/>
            <person name="Fu J."/>
            <person name="Hansberg W."/>
            <person name="Kim J.-M."/>
            <person name="Kodira C.D."/>
            <person name="Koehrsen M.J."/>
            <person name="Liu B."/>
            <person name="Miranda-Saavedra D."/>
            <person name="O'Leary S."/>
            <person name="Ortiz-Castellanos L."/>
            <person name="Poulter R."/>
            <person name="Rodriguez-Romero J."/>
            <person name="Ruiz-Herrera J."/>
            <person name="Shen Y.-Q."/>
            <person name="Zeng Q."/>
            <person name="Galagan J."/>
            <person name="Birren B.W."/>
            <person name="Cuomo C.A."/>
            <person name="Wickes B.L."/>
        </authorList>
    </citation>
    <scope>NUCLEOTIDE SEQUENCE [LARGE SCALE GENOMIC DNA]</scope>
    <source>
        <strain evidence="2">RA 99-880 / ATCC MYA-4621 / FGSC 9543 / NRRL 43880</strain>
    </source>
</reference>
<name>I1CBH2_RHIO9</name>
<dbReference type="GeneID" id="93617478"/>
<dbReference type="InParanoid" id="I1CBH2"/>
<dbReference type="VEuPathDB" id="FungiDB:RO3G_10512"/>
<evidence type="ECO:0000313" key="1">
    <source>
        <dbReference type="EMBL" id="EIE85802.1"/>
    </source>
</evidence>
<evidence type="ECO:0000313" key="2">
    <source>
        <dbReference type="Proteomes" id="UP000009138"/>
    </source>
</evidence>
<proteinExistence type="predicted"/>
<dbReference type="SUPFAM" id="SSF53067">
    <property type="entry name" value="Actin-like ATPase domain"/>
    <property type="match status" value="2"/>
</dbReference>
<sequence length="464" mass="52280">MTNIEISYQVTVSIDFGTTYSGCCFCLIEDFDDINVVTKWPKCNSFYAKAPSSLYYKNKNGKLLDWGKGARLLSLKPNQDGTLLQYFKLALIQDDIPLPDGKTPVEIISDYLRSFHEYVVEQIQKTKGFQQYQQDEYKYCLTVPAIWPDKAKALMRESAIRAGMINATDPLERLVLISEPEAAAAYCENRYRSLDLRNDDMFMIVDAGGGTVDLVTYLVEDVQSSRTLREVTKGHGGACGSAFIDQNMRHLLESKLGNDAKKMPACVFEIMMDTFVENIKNGQLIFDKNDLEDYVFGPVLSKAVTLVEDQLKKVGRFVNAIFLVGGFGSSFCLYEALKKYIDYGWVGEIAMPPRGELAVAEGAIYYILKPTLVSNKILRRSYGVRTRLPFEENIDPESSAIVTADGIKRCSTRFEAIAIKGDCIEVGERIKRSYWVEYPKHTEDIAGVTTENILESIDFYSSTM</sequence>
<dbReference type="OMA" id="YAFAFRN"/>